<evidence type="ECO:0000256" key="1">
    <source>
        <dbReference type="SAM" id="MobiDB-lite"/>
    </source>
</evidence>
<protein>
    <submittedName>
        <fullName evidence="3">Cir_N domain-containing protein</fullName>
    </submittedName>
</protein>
<dbReference type="Proteomes" id="UP000095282">
    <property type="component" value="Unplaced"/>
</dbReference>
<feature type="region of interest" description="Disordered" evidence="1">
    <location>
        <begin position="130"/>
        <end position="175"/>
    </location>
</feature>
<dbReference type="AlphaFoldDB" id="A0A1I7U6Y9"/>
<evidence type="ECO:0000313" key="3">
    <source>
        <dbReference type="WBParaSite" id="Csp11.Scaffold629.g15487.t2"/>
    </source>
</evidence>
<name>A0A1I7U6Y9_9PELO</name>
<sequence>MSTGPALTVRVISLLADVRTQGQSFPIIRKTRCRNSAIKGESNIRSSQCGRQRCMDNGNRSIQIKKRIAKEEIDWFTDAHEKEKLWHEKKEKLKEQQRKDDEKAMHEESLMKSAIHGSRMAAMRWELDKLDEGDNNAIRRAMEARDRTDQSTQVPEKSQPRGLLINLNKKQKELA</sequence>
<dbReference type="WBParaSite" id="Csp11.Scaffold629.g15487.t2">
    <property type="protein sequence ID" value="Csp11.Scaffold629.g15487.t2"/>
    <property type="gene ID" value="Csp11.Scaffold629.g15487"/>
</dbReference>
<evidence type="ECO:0000313" key="2">
    <source>
        <dbReference type="Proteomes" id="UP000095282"/>
    </source>
</evidence>
<feature type="region of interest" description="Disordered" evidence="1">
    <location>
        <begin position="87"/>
        <end position="107"/>
    </location>
</feature>
<organism evidence="2 3">
    <name type="scientific">Caenorhabditis tropicalis</name>
    <dbReference type="NCBI Taxonomy" id="1561998"/>
    <lineage>
        <taxon>Eukaryota</taxon>
        <taxon>Metazoa</taxon>
        <taxon>Ecdysozoa</taxon>
        <taxon>Nematoda</taxon>
        <taxon>Chromadorea</taxon>
        <taxon>Rhabditida</taxon>
        <taxon>Rhabditina</taxon>
        <taxon>Rhabditomorpha</taxon>
        <taxon>Rhabditoidea</taxon>
        <taxon>Rhabditidae</taxon>
        <taxon>Peloderinae</taxon>
        <taxon>Caenorhabditis</taxon>
    </lineage>
</organism>
<accession>A0A1I7U6Y9</accession>
<feature type="compositionally biased region" description="Basic and acidic residues" evidence="1">
    <location>
        <begin position="140"/>
        <end position="149"/>
    </location>
</feature>
<proteinExistence type="predicted"/>
<keyword evidence="2" id="KW-1185">Reference proteome</keyword>
<reference evidence="3" key="1">
    <citation type="submission" date="2016-11" db="UniProtKB">
        <authorList>
            <consortium name="WormBaseParasite"/>
        </authorList>
    </citation>
    <scope>IDENTIFICATION</scope>
</reference>